<dbReference type="PROSITE" id="PS50902">
    <property type="entry name" value="FLAVODOXIN_LIKE"/>
    <property type="match status" value="1"/>
</dbReference>
<evidence type="ECO:0000313" key="8">
    <source>
        <dbReference type="EMBL" id="GGF85813.1"/>
    </source>
</evidence>
<evidence type="ECO:0000256" key="1">
    <source>
        <dbReference type="ARBA" id="ARBA00022630"/>
    </source>
</evidence>
<dbReference type="CDD" id="cd06200">
    <property type="entry name" value="SiR_like1"/>
    <property type="match status" value="1"/>
</dbReference>
<proteinExistence type="predicted"/>
<dbReference type="Pfam" id="PF00258">
    <property type="entry name" value="Flavodoxin_1"/>
    <property type="match status" value="1"/>
</dbReference>
<dbReference type="Gene3D" id="3.40.50.80">
    <property type="entry name" value="Nucleotide-binding domain of ferredoxin-NADP reductase (FNR) module"/>
    <property type="match status" value="1"/>
</dbReference>
<dbReference type="PRINTS" id="PR00369">
    <property type="entry name" value="FLAVODOXIN"/>
</dbReference>
<accession>A0A917FKJ9</accession>
<keyword evidence="5" id="KW-1133">Transmembrane helix</keyword>
<dbReference type="PANTHER" id="PTHR34219">
    <property type="entry name" value="IRON-REGULATED INNER MEMBRANE PROTEIN-RELATED"/>
    <property type="match status" value="1"/>
</dbReference>
<dbReference type="InterPro" id="IPR001709">
    <property type="entry name" value="Flavoprot_Pyr_Nucl_cyt_Rdtase"/>
</dbReference>
<gene>
    <name evidence="8" type="ORF">GCM10010960_04820</name>
</gene>
<dbReference type="PROSITE" id="PS51384">
    <property type="entry name" value="FAD_FR"/>
    <property type="match status" value="1"/>
</dbReference>
<dbReference type="RefSeq" id="WP_188447364.1">
    <property type="nucleotide sequence ID" value="NZ_BMFO01000001.1"/>
</dbReference>
<dbReference type="InterPro" id="IPR008333">
    <property type="entry name" value="Cbr1-like_FAD-bd_dom"/>
</dbReference>
<keyword evidence="5" id="KW-0812">Transmembrane</keyword>
<dbReference type="Pfam" id="PF00970">
    <property type="entry name" value="FAD_binding_6"/>
    <property type="match status" value="1"/>
</dbReference>
<dbReference type="Gene3D" id="3.40.50.360">
    <property type="match status" value="1"/>
</dbReference>
<keyword evidence="3" id="KW-0249">Electron transport</keyword>
<feature type="domain" description="FAD-binding FR-type" evidence="7">
    <location>
        <begin position="548"/>
        <end position="659"/>
    </location>
</feature>
<dbReference type="Proteomes" id="UP000632858">
    <property type="component" value="Unassembled WGS sequence"/>
</dbReference>
<comment type="caution">
    <text evidence="8">The sequence shown here is derived from an EMBL/GenBank/DDBJ whole genome shotgun (WGS) entry which is preliminary data.</text>
</comment>
<evidence type="ECO:0000259" key="6">
    <source>
        <dbReference type="PROSITE" id="PS50902"/>
    </source>
</evidence>
<dbReference type="PANTHER" id="PTHR34219:SF3">
    <property type="entry name" value="BLL7967 PROTEIN"/>
    <property type="match status" value="1"/>
</dbReference>
<dbReference type="EMBL" id="BMFO01000001">
    <property type="protein sequence ID" value="GGF85813.1"/>
    <property type="molecule type" value="Genomic_DNA"/>
</dbReference>
<sequence length="798" mass="86910">MFKNAIFQLHWFFGITAGLVLAAVGVTGALLSFQQPLLKAFNPGVLSVRADGRTVLTPEELLARVQAAQPKRKPVSLSLSGDPSEPAKVGFAPEPGAKPGPGGRRRGESRYVDPYDGRLLAKPRGEGFFRTSMQIHRWLAAGEVGKQIVGASTVALVFFCLSGLYLRWPRRWLDWRAWLRLDWAQKGRSFLWHLHAVLGTWLLAAYLLMSLTGLYWSYDWYRDGLYTLTGKPAPDEGPRRGGQAAGVPNVSAGSSSAASVAEAFRAFHAAVPSYANVTLRLPEKPGQTLEFSYQDPEPAHERANNRLELAAGTLAVVTHERYADKPIGQKLMAGILPLHSGSFFGLPGLVLFMLASLLMPLFTVTGWLLYLDRRRKKRAARAAAAAVGDEAEGDDALLIAYASQTGTAERLAWQSAAALRAAGQRVRVRPLAALDATMLSNTRRLLLVASTFGEGEAPDAARAFLPNLTGGPASLAALRFGILALGDRHYAEFCGFARAIEIRLRRQGAHALFDTIEVDDGDPLALQAWQERLSVLCGTRVHGDWSGPAFASWRLVERVCLNPGSPGAPVYRIVLRTEEHADWQAGDIAEIRLPAAGQTVVREYSIASLPQDGRLELLVRLVRKHDGTLGAGSGALCQRMPIGSAIALRIRSNPGFHAPADDRPLILVGNGTGIAGLRALLKARARAGRRRNWLLFGERSAAHDFHFDAELRALQADGFLERIDLAFSRDQPERLYVQSLLAAETQRLRAWIDEGAAVYVCGSLDGMAPGVEAVLRAELGTDGLERLAAEGRYRRDVY</sequence>
<dbReference type="InterPro" id="IPR008254">
    <property type="entry name" value="Flavodoxin/NO_synth"/>
</dbReference>
<evidence type="ECO:0000259" key="7">
    <source>
        <dbReference type="PROSITE" id="PS51384"/>
    </source>
</evidence>
<dbReference type="AlphaFoldDB" id="A0A917FKJ9"/>
<keyword evidence="2" id="KW-0288">FMN</keyword>
<reference evidence="8" key="2">
    <citation type="submission" date="2020-09" db="EMBL/GenBank/DDBJ databases">
        <authorList>
            <person name="Sun Q."/>
            <person name="Zhou Y."/>
        </authorList>
    </citation>
    <scope>NUCLEOTIDE SEQUENCE</scope>
    <source>
        <strain evidence="8">CGMCC 1.12726</strain>
    </source>
</reference>
<dbReference type="InterPro" id="IPR029039">
    <property type="entry name" value="Flavoprotein-like_sf"/>
</dbReference>
<feature type="transmembrane region" description="Helical" evidence="5">
    <location>
        <begin position="349"/>
        <end position="371"/>
    </location>
</feature>
<keyword evidence="9" id="KW-1185">Reference proteome</keyword>
<feature type="transmembrane region" description="Helical" evidence="5">
    <location>
        <begin position="148"/>
        <end position="168"/>
    </location>
</feature>
<feature type="domain" description="Flavodoxin-like" evidence="6">
    <location>
        <begin position="397"/>
        <end position="534"/>
    </location>
</feature>
<evidence type="ECO:0000256" key="5">
    <source>
        <dbReference type="SAM" id="Phobius"/>
    </source>
</evidence>
<keyword evidence="1" id="KW-0285">Flavoprotein</keyword>
<protein>
    <submittedName>
        <fullName evidence="8">Oxidoreductase</fullName>
    </submittedName>
</protein>
<dbReference type="PRINTS" id="PR00371">
    <property type="entry name" value="FPNCR"/>
</dbReference>
<feature type="transmembrane region" description="Helical" evidence="5">
    <location>
        <begin position="12"/>
        <end position="33"/>
    </location>
</feature>
<dbReference type="GO" id="GO:0016491">
    <property type="term" value="F:oxidoreductase activity"/>
    <property type="evidence" value="ECO:0007669"/>
    <property type="project" value="InterPro"/>
</dbReference>
<organism evidence="8 9">
    <name type="scientific">Arenimonas maotaiensis</name>
    <dbReference type="NCBI Taxonomy" id="1446479"/>
    <lineage>
        <taxon>Bacteria</taxon>
        <taxon>Pseudomonadati</taxon>
        <taxon>Pseudomonadota</taxon>
        <taxon>Gammaproteobacteria</taxon>
        <taxon>Lysobacterales</taxon>
        <taxon>Lysobacteraceae</taxon>
        <taxon>Arenimonas</taxon>
    </lineage>
</organism>
<keyword evidence="3" id="KW-0813">Transport</keyword>
<feature type="transmembrane region" description="Helical" evidence="5">
    <location>
        <begin position="189"/>
        <end position="216"/>
    </location>
</feature>
<evidence type="ECO:0000256" key="4">
    <source>
        <dbReference type="SAM" id="MobiDB-lite"/>
    </source>
</evidence>
<evidence type="ECO:0000313" key="9">
    <source>
        <dbReference type="Proteomes" id="UP000632858"/>
    </source>
</evidence>
<dbReference type="InterPro" id="IPR001094">
    <property type="entry name" value="Flavdoxin-like"/>
</dbReference>
<dbReference type="SUPFAM" id="SSF63380">
    <property type="entry name" value="Riboflavin synthase domain-like"/>
    <property type="match status" value="1"/>
</dbReference>
<dbReference type="Pfam" id="PF00175">
    <property type="entry name" value="NAD_binding_1"/>
    <property type="match status" value="1"/>
</dbReference>
<dbReference type="InterPro" id="IPR001433">
    <property type="entry name" value="OxRdtase_FAD/NAD-bd"/>
</dbReference>
<dbReference type="Gene3D" id="2.40.30.10">
    <property type="entry name" value="Translation factors"/>
    <property type="match status" value="1"/>
</dbReference>
<dbReference type="Pfam" id="PF03929">
    <property type="entry name" value="PepSY_TM"/>
    <property type="match status" value="1"/>
</dbReference>
<name>A0A917FKJ9_9GAMM</name>
<dbReference type="InterPro" id="IPR039261">
    <property type="entry name" value="FNR_nucleotide-bd"/>
</dbReference>
<dbReference type="SUPFAM" id="SSF52343">
    <property type="entry name" value="Ferredoxin reductase-like, C-terminal NADP-linked domain"/>
    <property type="match status" value="1"/>
</dbReference>
<reference evidence="8" key="1">
    <citation type="journal article" date="2014" name="Int. J. Syst. Evol. Microbiol.">
        <title>Complete genome sequence of Corynebacterium casei LMG S-19264T (=DSM 44701T), isolated from a smear-ripened cheese.</title>
        <authorList>
            <consortium name="US DOE Joint Genome Institute (JGI-PGF)"/>
            <person name="Walter F."/>
            <person name="Albersmeier A."/>
            <person name="Kalinowski J."/>
            <person name="Ruckert C."/>
        </authorList>
    </citation>
    <scope>NUCLEOTIDE SEQUENCE</scope>
    <source>
        <strain evidence="8">CGMCC 1.12726</strain>
    </source>
</reference>
<evidence type="ECO:0000256" key="2">
    <source>
        <dbReference type="ARBA" id="ARBA00022643"/>
    </source>
</evidence>
<keyword evidence="5" id="KW-0472">Membrane</keyword>
<dbReference type="SUPFAM" id="SSF52218">
    <property type="entry name" value="Flavoproteins"/>
    <property type="match status" value="1"/>
</dbReference>
<dbReference type="InterPro" id="IPR017938">
    <property type="entry name" value="Riboflavin_synthase-like_b-brl"/>
</dbReference>
<dbReference type="InterPro" id="IPR005625">
    <property type="entry name" value="PepSY-ass_TM"/>
</dbReference>
<dbReference type="InterPro" id="IPR017927">
    <property type="entry name" value="FAD-bd_FR_type"/>
</dbReference>
<evidence type="ECO:0000256" key="3">
    <source>
        <dbReference type="ARBA" id="ARBA00022982"/>
    </source>
</evidence>
<feature type="region of interest" description="Disordered" evidence="4">
    <location>
        <begin position="73"/>
        <end position="110"/>
    </location>
</feature>
<dbReference type="GO" id="GO:0010181">
    <property type="term" value="F:FMN binding"/>
    <property type="evidence" value="ECO:0007669"/>
    <property type="project" value="InterPro"/>
</dbReference>